<dbReference type="PANTHER" id="PTHR15316:SF1">
    <property type="entry name" value="SPLICING FACTOR 3A SUBUNIT 1"/>
    <property type="match status" value="1"/>
</dbReference>
<feature type="domain" description="SURP motif" evidence="8">
    <location>
        <begin position="17"/>
        <end position="59"/>
    </location>
</feature>
<evidence type="ECO:0000313" key="9">
    <source>
        <dbReference type="EMBL" id="MDE48432.1"/>
    </source>
</evidence>
<feature type="compositionally biased region" description="Basic and acidic residues" evidence="7">
    <location>
        <begin position="74"/>
        <end position="101"/>
    </location>
</feature>
<dbReference type="GO" id="GO:0071013">
    <property type="term" value="C:catalytic step 2 spliceosome"/>
    <property type="evidence" value="ECO:0007669"/>
    <property type="project" value="TreeGrafter"/>
</dbReference>
<comment type="subcellular location">
    <subcellularLocation>
        <location evidence="1">Nucleus</location>
    </subcellularLocation>
</comment>
<feature type="compositionally biased region" description="Basic and acidic residues" evidence="7">
    <location>
        <begin position="515"/>
        <end position="537"/>
    </location>
</feature>
<protein>
    <submittedName>
        <fullName evidence="9">Splicing factor 3A subunit 1</fullName>
    </submittedName>
</protein>
<dbReference type="GO" id="GO:0005686">
    <property type="term" value="C:U2 snRNP"/>
    <property type="evidence" value="ECO:0007669"/>
    <property type="project" value="TreeGrafter"/>
</dbReference>
<evidence type="ECO:0000259" key="8">
    <source>
        <dbReference type="PROSITE" id="PS50128"/>
    </source>
</evidence>
<dbReference type="Pfam" id="PF12230">
    <property type="entry name" value="PRP21_like_P"/>
    <property type="match status" value="1"/>
</dbReference>
<evidence type="ECO:0000256" key="5">
    <source>
        <dbReference type="ARBA" id="ARBA00023187"/>
    </source>
</evidence>
<feature type="region of interest" description="Disordered" evidence="7">
    <location>
        <begin position="362"/>
        <end position="417"/>
    </location>
</feature>
<dbReference type="InterPro" id="IPR000061">
    <property type="entry name" value="Surp"/>
</dbReference>
<evidence type="ECO:0000256" key="6">
    <source>
        <dbReference type="ARBA" id="ARBA00023242"/>
    </source>
</evidence>
<keyword evidence="6" id="KW-0539">Nucleus</keyword>
<dbReference type="InterPro" id="IPR022030">
    <property type="entry name" value="SF3A1_dom"/>
</dbReference>
<dbReference type="SUPFAM" id="SSF109905">
    <property type="entry name" value="Surp module (SWAP domain)"/>
    <property type="match status" value="2"/>
</dbReference>
<dbReference type="Pfam" id="PF01805">
    <property type="entry name" value="Surp"/>
    <property type="match status" value="2"/>
</dbReference>
<keyword evidence="2" id="KW-0507">mRNA processing</keyword>
<evidence type="ECO:0000256" key="2">
    <source>
        <dbReference type="ARBA" id="ARBA00022664"/>
    </source>
</evidence>
<dbReference type="PROSITE" id="PS50128">
    <property type="entry name" value="SURP"/>
    <property type="match status" value="2"/>
</dbReference>
<evidence type="ECO:0000256" key="7">
    <source>
        <dbReference type="SAM" id="MobiDB-lite"/>
    </source>
</evidence>
<keyword evidence="3" id="KW-0747">Spliceosome</keyword>
<dbReference type="GO" id="GO:0071004">
    <property type="term" value="C:U2-type prespliceosome"/>
    <property type="evidence" value="ECO:0007669"/>
    <property type="project" value="TreeGrafter"/>
</dbReference>
<feature type="compositionally biased region" description="Basic and acidic residues" evidence="7">
    <location>
        <begin position="108"/>
        <end position="158"/>
    </location>
</feature>
<dbReference type="GO" id="GO:0000381">
    <property type="term" value="P:regulation of alternative mRNA splicing, via spliceosome"/>
    <property type="evidence" value="ECO:0007669"/>
    <property type="project" value="TreeGrafter"/>
</dbReference>
<dbReference type="InterPro" id="IPR035967">
    <property type="entry name" value="SWAP/Surp_sf"/>
</dbReference>
<dbReference type="AlphaFoldDB" id="A0A6G1SEP6"/>
<proteinExistence type="predicted"/>
<reference evidence="9" key="1">
    <citation type="submission" date="2018-10" db="EMBL/GenBank/DDBJ databases">
        <title>Transcriptome assembly of Aceria tosichella (Wheat curl mite) Type 2.</title>
        <authorList>
            <person name="Scully E.D."/>
            <person name="Geib S.M."/>
            <person name="Palmer N.A."/>
            <person name="Gupta A.K."/>
            <person name="Sarath G."/>
            <person name="Tatineni S."/>
        </authorList>
    </citation>
    <scope>NUCLEOTIDE SEQUENCE</scope>
    <source>
        <strain evidence="9">LincolnNE</strain>
    </source>
</reference>
<name>A0A6G1SEP6_9ACAR</name>
<dbReference type="PANTHER" id="PTHR15316">
    <property type="entry name" value="SPLICEOSOME ASSOCIATED PROTEIN 114/SWAP SPLICING FACTOR-RELATED"/>
    <property type="match status" value="1"/>
</dbReference>
<organism evidence="9">
    <name type="scientific">Aceria tosichella</name>
    <name type="common">wheat curl mite</name>
    <dbReference type="NCBI Taxonomy" id="561515"/>
    <lineage>
        <taxon>Eukaryota</taxon>
        <taxon>Metazoa</taxon>
        <taxon>Ecdysozoa</taxon>
        <taxon>Arthropoda</taxon>
        <taxon>Chelicerata</taxon>
        <taxon>Arachnida</taxon>
        <taxon>Acari</taxon>
        <taxon>Acariformes</taxon>
        <taxon>Trombidiformes</taxon>
        <taxon>Prostigmata</taxon>
        <taxon>Eupodina</taxon>
        <taxon>Eriophyoidea</taxon>
        <taxon>Eriophyidae</taxon>
        <taxon>Eriophyinae</taxon>
        <taxon>Aceriini</taxon>
        <taxon>Aceria</taxon>
    </lineage>
</organism>
<dbReference type="EMBL" id="GGYP01003661">
    <property type="protein sequence ID" value="MDE48432.1"/>
    <property type="molecule type" value="Transcribed_RNA"/>
</dbReference>
<dbReference type="FunFam" id="1.10.10.790:FF:000002">
    <property type="entry name" value="Splicing factor 3A subunit 1"/>
    <property type="match status" value="1"/>
</dbReference>
<keyword evidence="5" id="KW-0508">mRNA splicing</keyword>
<sequence>MSEPVGIIHPPPELRGIVDSTAKYVAKNGGAFEERIMREHKGKPKFSFLFPNDPFNAYYKHKVREIRNAILNEEQSKRPDEGHDSTDASNKTESRTEDSHNNDNNNHSNHDDTKQKDEGEQFESIKRDNNTGYDQRRSDPGEQIDGHEGQDDQVREQSDDGDDDGQNDENNLSDRDETGPRVKPKLGEYMQEISMKLEEPPHLNFLANPASFITHFESDIIKLTSKFIATYGRQFLLELVSREQGNHHFDFLKPQHGQFPYMTKLIMQYALIQNPPLDILEELKKDSTSQKHVLDRIKMRAEWNKMLEAERLKREEAAEKEKNLYSQIDWHDFVVVETIDYQYNEVGEYPPTTPDQVGTRLLQQQRKEDHTAPEEMEIDMDVESDDQDDESDNTSDQETAKTEGGFVAPNPPDLSNVVIRRDYDPKVAPKATPQPDNYFVSPITNERIPVDKIHEHVRYNLADPRYLEKKEQMLQDKIKEDAVFASGSQIQDSLKNLAERRTDIFGMNEAEAEIGRRIGEEEQEESKDNKLIWDGHKSSIKKKRLN</sequence>
<gene>
    <name evidence="9" type="primary">SF3A1</name>
    <name evidence="9" type="ORF">g.8562</name>
</gene>
<feature type="region of interest" description="Disordered" evidence="7">
    <location>
        <begin position="70"/>
        <end position="183"/>
    </location>
</feature>
<dbReference type="SMART" id="SM00648">
    <property type="entry name" value="SWAP"/>
    <property type="match status" value="2"/>
</dbReference>
<dbReference type="Gene3D" id="1.10.10.790">
    <property type="entry name" value="Surp module"/>
    <property type="match status" value="2"/>
</dbReference>
<accession>A0A6G1SEP6</accession>
<feature type="domain" description="SURP motif" evidence="8">
    <location>
        <begin position="220"/>
        <end position="262"/>
    </location>
</feature>
<dbReference type="InterPro" id="IPR045146">
    <property type="entry name" value="SF3A1"/>
</dbReference>
<evidence type="ECO:0000256" key="3">
    <source>
        <dbReference type="ARBA" id="ARBA00022728"/>
    </source>
</evidence>
<dbReference type="GO" id="GO:0003723">
    <property type="term" value="F:RNA binding"/>
    <property type="evidence" value="ECO:0007669"/>
    <property type="project" value="InterPro"/>
</dbReference>
<keyword evidence="4" id="KW-0677">Repeat</keyword>
<evidence type="ECO:0000256" key="1">
    <source>
        <dbReference type="ARBA" id="ARBA00004123"/>
    </source>
</evidence>
<feature type="region of interest" description="Disordered" evidence="7">
    <location>
        <begin position="515"/>
        <end position="546"/>
    </location>
</feature>
<feature type="compositionally biased region" description="Acidic residues" evidence="7">
    <location>
        <begin position="374"/>
        <end position="395"/>
    </location>
</feature>
<evidence type="ECO:0000256" key="4">
    <source>
        <dbReference type="ARBA" id="ARBA00022737"/>
    </source>
</evidence>
<dbReference type="GO" id="GO:0045292">
    <property type="term" value="P:mRNA cis splicing, via spliceosome"/>
    <property type="evidence" value="ECO:0007669"/>
    <property type="project" value="InterPro"/>
</dbReference>